<feature type="domain" description="SCP2" evidence="1">
    <location>
        <begin position="18"/>
        <end position="123"/>
    </location>
</feature>
<dbReference type="GO" id="GO:0005829">
    <property type="term" value="C:cytosol"/>
    <property type="evidence" value="ECO:0007669"/>
    <property type="project" value="TreeGrafter"/>
</dbReference>
<keyword evidence="3" id="KW-1185">Reference proteome</keyword>
<dbReference type="Proteomes" id="UP000780801">
    <property type="component" value="Unassembled WGS sequence"/>
</dbReference>
<dbReference type="PANTHER" id="PTHR10094:SF25">
    <property type="entry name" value="SCP2 STEROL-BINDING DOMAIN-CONTAINING PROTEIN 1"/>
    <property type="match status" value="1"/>
</dbReference>
<dbReference type="Pfam" id="PF02036">
    <property type="entry name" value="SCP2"/>
    <property type="match status" value="2"/>
</dbReference>
<dbReference type="InterPro" id="IPR003033">
    <property type="entry name" value="SCP2_sterol-bd_dom"/>
</dbReference>
<organism evidence="2 3">
    <name type="scientific">Lunasporangiospora selenospora</name>
    <dbReference type="NCBI Taxonomy" id="979761"/>
    <lineage>
        <taxon>Eukaryota</taxon>
        <taxon>Fungi</taxon>
        <taxon>Fungi incertae sedis</taxon>
        <taxon>Mucoromycota</taxon>
        <taxon>Mortierellomycotina</taxon>
        <taxon>Mortierellomycetes</taxon>
        <taxon>Mortierellales</taxon>
        <taxon>Mortierellaceae</taxon>
        <taxon>Lunasporangiospora</taxon>
    </lineage>
</organism>
<dbReference type="Gene3D" id="3.30.1050.10">
    <property type="entry name" value="SCP2 sterol-binding domain"/>
    <property type="match status" value="2"/>
</dbReference>
<evidence type="ECO:0000313" key="3">
    <source>
        <dbReference type="Proteomes" id="UP000780801"/>
    </source>
</evidence>
<evidence type="ECO:0000313" key="2">
    <source>
        <dbReference type="EMBL" id="KAF9580868.1"/>
    </source>
</evidence>
<reference evidence="2" key="1">
    <citation type="journal article" date="2020" name="Fungal Divers.">
        <title>Resolving the Mortierellaceae phylogeny through synthesis of multi-gene phylogenetics and phylogenomics.</title>
        <authorList>
            <person name="Vandepol N."/>
            <person name="Liber J."/>
            <person name="Desiro A."/>
            <person name="Na H."/>
            <person name="Kennedy M."/>
            <person name="Barry K."/>
            <person name="Grigoriev I.V."/>
            <person name="Miller A.N."/>
            <person name="O'Donnell K."/>
            <person name="Stajich J.E."/>
            <person name="Bonito G."/>
        </authorList>
    </citation>
    <scope>NUCLEOTIDE SEQUENCE</scope>
    <source>
        <strain evidence="2">KOD1015</strain>
    </source>
</reference>
<name>A0A9P6KDI4_9FUNG</name>
<proteinExistence type="predicted"/>
<dbReference type="OrthoDB" id="10265837at2759"/>
<protein>
    <recommendedName>
        <fullName evidence="1">SCP2 domain-containing protein</fullName>
    </recommendedName>
</protein>
<feature type="non-terminal residue" evidence="2">
    <location>
        <position position="1"/>
    </location>
</feature>
<comment type="caution">
    <text evidence="2">The sequence shown here is derived from an EMBL/GenBank/DDBJ whole genome shotgun (WGS) entry which is preliminary data.</text>
</comment>
<feature type="domain" description="SCP2" evidence="1">
    <location>
        <begin position="158"/>
        <end position="257"/>
    </location>
</feature>
<dbReference type="SUPFAM" id="SSF55718">
    <property type="entry name" value="SCP-like"/>
    <property type="match status" value="2"/>
</dbReference>
<accession>A0A9P6KDI4</accession>
<dbReference type="InterPro" id="IPR036527">
    <property type="entry name" value="SCP2_sterol-bd_dom_sf"/>
</dbReference>
<sequence length="271" mass="30250">LSHAMTKFESEEVFKNLNEALNAFTPDERQELVKKVNAVFEFQVRKNDQGKEKEIVQVWHADVKSKGQVKNGSAQAADVTIYLTDADMVALTTGDLSGARAFLSNRVQLKGPMMLAMKLDVIFRSLGMGPVKGSENDIGYDGFESSFLVLQIVEYLNALTEEERKAEVAKVRGVFLLIVKSPKGNEKAIWMIDMKHGLGQVKKGRIEGVKPDLTIELKDKDFVDLFMGKTNAQKAFLTGRVKAKGPVMLGVKLDNMMRETQDRIGFFSSRL</sequence>
<gene>
    <name evidence="2" type="ORF">BGW38_002323</name>
</gene>
<dbReference type="EMBL" id="JAABOA010001801">
    <property type="protein sequence ID" value="KAF9580868.1"/>
    <property type="molecule type" value="Genomic_DNA"/>
</dbReference>
<dbReference type="AlphaFoldDB" id="A0A9P6KDI4"/>
<dbReference type="PANTHER" id="PTHR10094">
    <property type="entry name" value="STEROL CARRIER PROTEIN 2 SCP-2 FAMILY PROTEIN"/>
    <property type="match status" value="1"/>
</dbReference>
<evidence type="ECO:0000259" key="1">
    <source>
        <dbReference type="Pfam" id="PF02036"/>
    </source>
</evidence>